<feature type="chain" id="PRO_5046194816" evidence="1">
    <location>
        <begin position="25"/>
        <end position="464"/>
    </location>
</feature>
<dbReference type="RefSeq" id="WP_226934052.1">
    <property type="nucleotide sequence ID" value="NZ_JACDXX010000003.1"/>
</dbReference>
<comment type="caution">
    <text evidence="2">The sequence shown here is derived from an EMBL/GenBank/DDBJ whole genome shotgun (WGS) entry which is preliminary data.</text>
</comment>
<gene>
    <name evidence="2" type="ORF">H0485_03870</name>
</gene>
<name>A0ABS8CJU4_9RHOB</name>
<sequence length="464" mass="48275">MSLFRTPLLGASALTLALAIPCFAETPFTAPVDFTGRVTAAARERGTPIYKGGPVVISGEGLIPGQTVDLLRGSVTLNGEAPLLVDAEGKFSFELTLDETAATGRQPILVVTENPASAEVITMKISPEVPVAGAENFDISSGPVTRGLYQVAWSGASDAVFVTSAVGRPPVRQSALTKLDAQSLEVLAQISPEAAPAAEDGSEAGLFALYGIAVDDVNGMVWVTNTRQNTLAVYAQADLRLVKQFPPGSANHARDVVLDQAGGRAYVAATRTGNIEVFDTRTLEQLEPISLTSGKRGGAYSAMALDIDPVAGVLVNVSMSTDELAVIDLKTGEAKVIALPGAKAASGVAYDAQEGLAFVVSQHSDNLLIVDVAKGEVIADVAVGAQPLNVTFEPKTRLAYVANRGSGTIAVVDTKGAIVANIEAGSMTNQLRADGQGRVWAVNKARGENDPLGDQIWRLQAKTE</sequence>
<keyword evidence="1" id="KW-0732">Signal</keyword>
<evidence type="ECO:0000256" key="1">
    <source>
        <dbReference type="SAM" id="SignalP"/>
    </source>
</evidence>
<organism evidence="2 3">
    <name type="scientific">Pseudogemmobacter faecipullorum</name>
    <dbReference type="NCBI Taxonomy" id="2755041"/>
    <lineage>
        <taxon>Bacteria</taxon>
        <taxon>Pseudomonadati</taxon>
        <taxon>Pseudomonadota</taxon>
        <taxon>Alphaproteobacteria</taxon>
        <taxon>Rhodobacterales</taxon>
        <taxon>Paracoccaceae</taxon>
        <taxon>Pseudogemmobacter</taxon>
    </lineage>
</organism>
<dbReference type="InterPro" id="IPR015943">
    <property type="entry name" value="WD40/YVTN_repeat-like_dom_sf"/>
</dbReference>
<dbReference type="EMBL" id="JACDXX010000003">
    <property type="protein sequence ID" value="MCB5409145.1"/>
    <property type="molecule type" value="Genomic_DNA"/>
</dbReference>
<feature type="signal peptide" evidence="1">
    <location>
        <begin position="1"/>
        <end position="24"/>
    </location>
</feature>
<dbReference type="Gene3D" id="2.130.10.10">
    <property type="entry name" value="YVTN repeat-like/Quinoprotein amine dehydrogenase"/>
    <property type="match status" value="1"/>
</dbReference>
<evidence type="ECO:0000313" key="3">
    <source>
        <dbReference type="Proteomes" id="UP001198571"/>
    </source>
</evidence>
<dbReference type="SUPFAM" id="SSF51004">
    <property type="entry name" value="C-terminal (heme d1) domain of cytochrome cd1-nitrite reductase"/>
    <property type="match status" value="1"/>
</dbReference>
<dbReference type="Proteomes" id="UP001198571">
    <property type="component" value="Unassembled WGS sequence"/>
</dbReference>
<dbReference type="PANTHER" id="PTHR47197">
    <property type="entry name" value="PROTEIN NIRF"/>
    <property type="match status" value="1"/>
</dbReference>
<accession>A0ABS8CJU4</accession>
<reference evidence="2 3" key="1">
    <citation type="submission" date="2020-07" db="EMBL/GenBank/DDBJ databases">
        <title>Pseudogemmobacter sp. nov., isolated from poultry manure in Taiwan.</title>
        <authorList>
            <person name="Lin S.-Y."/>
            <person name="Tang Y.-S."/>
            <person name="Young C.-C."/>
        </authorList>
    </citation>
    <scope>NUCLEOTIDE SEQUENCE [LARGE SCALE GENOMIC DNA]</scope>
    <source>
        <strain evidence="2 3">CC-YST710</strain>
    </source>
</reference>
<protein>
    <submittedName>
        <fullName evidence="2">YncE family protein</fullName>
    </submittedName>
</protein>
<dbReference type="InterPro" id="IPR011048">
    <property type="entry name" value="Haem_d1_sf"/>
</dbReference>
<dbReference type="InterPro" id="IPR051200">
    <property type="entry name" value="Host-pathogen_enzymatic-act"/>
</dbReference>
<proteinExistence type="predicted"/>
<evidence type="ECO:0000313" key="2">
    <source>
        <dbReference type="EMBL" id="MCB5409145.1"/>
    </source>
</evidence>
<dbReference type="PANTHER" id="PTHR47197:SF3">
    <property type="entry name" value="DIHYDRO-HEME D1 DEHYDROGENASE"/>
    <property type="match status" value="1"/>
</dbReference>
<keyword evidence="3" id="KW-1185">Reference proteome</keyword>